<dbReference type="GO" id="GO:0009103">
    <property type="term" value="P:lipopolysaccharide biosynthetic process"/>
    <property type="evidence" value="ECO:0007669"/>
    <property type="project" value="TreeGrafter"/>
</dbReference>
<sequence>MGLMILVISIFFTKIIIFYVMNMLLDGNVVAKNYKGERIPIGMGITFIPVMIINTLLLFFVFYETYTSLMIFFTAITTMAFVGIIDDLIGNRNTLGFKGHFLSFIKGKLTTGFFKAAVGGIISLVISYVYSNTLIELVIHTFVIALFTNLLNLLDLRPGRAIKGYLVIALLFILMGVIGLPRYILLSIIGYCVGYLPQDLKARSMMGDVGSNPLGISLGIIAVTSFSMTIKYLLLAFLIVIHLIAEKYSLSNIIKNNVLLNYIDELGRN</sequence>
<evidence type="ECO:0000256" key="2">
    <source>
        <dbReference type="ARBA" id="ARBA00022475"/>
    </source>
</evidence>
<dbReference type="RefSeq" id="WP_090552757.1">
    <property type="nucleotide sequence ID" value="NZ_FNFP01000002.1"/>
</dbReference>
<feature type="binding site" evidence="7">
    <location>
        <position position="152"/>
    </location>
    <ligand>
        <name>Mg(2+)</name>
        <dbReference type="ChEBI" id="CHEBI:18420"/>
    </ligand>
</feature>
<dbReference type="GO" id="GO:0044038">
    <property type="term" value="P:cell wall macromolecule biosynthetic process"/>
    <property type="evidence" value="ECO:0007669"/>
    <property type="project" value="TreeGrafter"/>
</dbReference>
<evidence type="ECO:0000256" key="7">
    <source>
        <dbReference type="PIRSR" id="PIRSR600715-1"/>
    </source>
</evidence>
<accession>A0A1G9CF69</accession>
<feature type="transmembrane region" description="Helical" evidence="8">
    <location>
        <begin position="45"/>
        <end position="63"/>
    </location>
</feature>
<dbReference type="EMBL" id="FNFP01000002">
    <property type="protein sequence ID" value="SDK50343.1"/>
    <property type="molecule type" value="Genomic_DNA"/>
</dbReference>
<feature type="transmembrane region" description="Helical" evidence="8">
    <location>
        <begin position="166"/>
        <end position="196"/>
    </location>
</feature>
<dbReference type="PANTHER" id="PTHR22926">
    <property type="entry name" value="PHOSPHO-N-ACETYLMURAMOYL-PENTAPEPTIDE-TRANSFERASE"/>
    <property type="match status" value="1"/>
</dbReference>
<dbReference type="OrthoDB" id="2679245at2"/>
<proteinExistence type="predicted"/>
<evidence type="ECO:0000256" key="5">
    <source>
        <dbReference type="ARBA" id="ARBA00022989"/>
    </source>
</evidence>
<dbReference type="Pfam" id="PF00953">
    <property type="entry name" value="Glycos_transf_4"/>
    <property type="match status" value="1"/>
</dbReference>
<dbReference type="STRING" id="393762.SAMN05660472_01448"/>
<feature type="transmembrane region" description="Helical" evidence="8">
    <location>
        <begin position="69"/>
        <end position="89"/>
    </location>
</feature>
<evidence type="ECO:0000256" key="4">
    <source>
        <dbReference type="ARBA" id="ARBA00022692"/>
    </source>
</evidence>
<keyword evidence="7" id="KW-0479">Metal-binding</keyword>
<keyword evidence="3 9" id="KW-0808">Transferase</keyword>
<keyword evidence="10" id="KW-1185">Reference proteome</keyword>
<comment type="cofactor">
    <cofactor evidence="7">
        <name>Mg(2+)</name>
        <dbReference type="ChEBI" id="CHEBI:18420"/>
    </cofactor>
</comment>
<gene>
    <name evidence="9" type="ORF">SAMN05660472_01448</name>
</gene>
<evidence type="ECO:0000313" key="9">
    <source>
        <dbReference type="EMBL" id="SDK50343.1"/>
    </source>
</evidence>
<keyword evidence="2" id="KW-1003">Cell membrane</keyword>
<feature type="binding site" evidence="7">
    <location>
        <position position="208"/>
    </location>
    <ligand>
        <name>Mg(2+)</name>
        <dbReference type="ChEBI" id="CHEBI:18420"/>
    </ligand>
</feature>
<evidence type="ECO:0000256" key="3">
    <source>
        <dbReference type="ARBA" id="ARBA00022679"/>
    </source>
</evidence>
<feature type="transmembrane region" description="Helical" evidence="8">
    <location>
        <begin position="109"/>
        <end position="131"/>
    </location>
</feature>
<dbReference type="GO" id="GO:0005886">
    <property type="term" value="C:plasma membrane"/>
    <property type="evidence" value="ECO:0007669"/>
    <property type="project" value="UniProtKB-SubCell"/>
</dbReference>
<dbReference type="GO" id="GO:0071555">
    <property type="term" value="P:cell wall organization"/>
    <property type="evidence" value="ECO:0007669"/>
    <property type="project" value="TreeGrafter"/>
</dbReference>
<evidence type="ECO:0000256" key="6">
    <source>
        <dbReference type="ARBA" id="ARBA00023136"/>
    </source>
</evidence>
<evidence type="ECO:0000313" key="10">
    <source>
        <dbReference type="Proteomes" id="UP000198718"/>
    </source>
</evidence>
<dbReference type="PANTHER" id="PTHR22926:SF3">
    <property type="entry name" value="UNDECAPRENYL-PHOSPHATE ALPHA-N-ACETYLGLUCOSAMINYL 1-PHOSPHATE TRANSFERASE"/>
    <property type="match status" value="1"/>
</dbReference>
<evidence type="ECO:0000256" key="8">
    <source>
        <dbReference type="SAM" id="Phobius"/>
    </source>
</evidence>
<feature type="transmembrane region" description="Helical" evidence="8">
    <location>
        <begin position="137"/>
        <end position="154"/>
    </location>
</feature>
<dbReference type="InterPro" id="IPR000715">
    <property type="entry name" value="Glycosyl_transferase_4"/>
</dbReference>
<dbReference type="Proteomes" id="UP000198718">
    <property type="component" value="Unassembled WGS sequence"/>
</dbReference>
<name>A0A1G9CF69_9FIRM</name>
<feature type="transmembrane region" description="Helical" evidence="8">
    <location>
        <begin position="216"/>
        <end position="245"/>
    </location>
</feature>
<dbReference type="GO" id="GO:0016780">
    <property type="term" value="F:phosphotransferase activity, for other substituted phosphate groups"/>
    <property type="evidence" value="ECO:0007669"/>
    <property type="project" value="InterPro"/>
</dbReference>
<keyword evidence="5 8" id="KW-1133">Transmembrane helix</keyword>
<evidence type="ECO:0000256" key="1">
    <source>
        <dbReference type="ARBA" id="ARBA00004651"/>
    </source>
</evidence>
<dbReference type="AlphaFoldDB" id="A0A1G9CF69"/>
<protein>
    <submittedName>
        <fullName evidence="9">UDP-N-acetylmuramyl pentapeptide phosphotransferase/UDP-N-acetylglucosamine-1-phosphate transferase</fullName>
    </submittedName>
</protein>
<organism evidence="9 10">
    <name type="scientific">Natronincola ferrireducens</name>
    <dbReference type="NCBI Taxonomy" id="393762"/>
    <lineage>
        <taxon>Bacteria</taxon>
        <taxon>Bacillati</taxon>
        <taxon>Bacillota</taxon>
        <taxon>Clostridia</taxon>
        <taxon>Peptostreptococcales</taxon>
        <taxon>Natronincolaceae</taxon>
        <taxon>Natronincola</taxon>
    </lineage>
</organism>
<keyword evidence="7" id="KW-0460">Magnesium</keyword>
<feature type="transmembrane region" description="Helical" evidence="8">
    <location>
        <begin position="6"/>
        <end position="25"/>
    </location>
</feature>
<keyword evidence="4 8" id="KW-0812">Transmembrane</keyword>
<reference evidence="9 10" key="1">
    <citation type="submission" date="2016-10" db="EMBL/GenBank/DDBJ databases">
        <authorList>
            <person name="de Groot N.N."/>
        </authorList>
    </citation>
    <scope>NUCLEOTIDE SEQUENCE [LARGE SCALE GENOMIC DNA]</scope>
    <source>
        <strain evidence="9 10">DSM 18346</strain>
    </source>
</reference>
<dbReference type="GO" id="GO:0046872">
    <property type="term" value="F:metal ion binding"/>
    <property type="evidence" value="ECO:0007669"/>
    <property type="project" value="UniProtKB-KW"/>
</dbReference>
<keyword evidence="6 8" id="KW-0472">Membrane</keyword>
<comment type="subcellular location">
    <subcellularLocation>
        <location evidence="1">Cell membrane</location>
        <topology evidence="1">Multi-pass membrane protein</topology>
    </subcellularLocation>
</comment>